<dbReference type="GO" id="GO:0008745">
    <property type="term" value="F:N-acetylmuramoyl-L-alanine amidase activity"/>
    <property type="evidence" value="ECO:0007669"/>
    <property type="project" value="InterPro"/>
</dbReference>
<dbReference type="SMART" id="SM00646">
    <property type="entry name" value="Ami_3"/>
    <property type="match status" value="1"/>
</dbReference>
<dbReference type="Gene3D" id="3.40.630.40">
    <property type="entry name" value="Zn-dependent exopeptidases"/>
    <property type="match status" value="1"/>
</dbReference>
<dbReference type="EMBL" id="MFGX01000060">
    <property type="protein sequence ID" value="OGF55246.1"/>
    <property type="molecule type" value="Genomic_DNA"/>
</dbReference>
<gene>
    <name evidence="3" type="ORF">A2Z21_00385</name>
</gene>
<dbReference type="AlphaFoldDB" id="A0A1F5UVQ8"/>
<reference evidence="3 4" key="1">
    <citation type="journal article" date="2016" name="Nat. Commun.">
        <title>Thousands of microbial genomes shed light on interconnected biogeochemical processes in an aquifer system.</title>
        <authorList>
            <person name="Anantharaman K."/>
            <person name="Brown C.T."/>
            <person name="Hug L.A."/>
            <person name="Sharon I."/>
            <person name="Castelle C.J."/>
            <person name="Probst A.J."/>
            <person name="Thomas B.C."/>
            <person name="Singh A."/>
            <person name="Wilkins M.J."/>
            <person name="Karaoz U."/>
            <person name="Brodie E.L."/>
            <person name="Williams K.H."/>
            <person name="Hubbard S.S."/>
            <person name="Banfield J.F."/>
        </authorList>
    </citation>
    <scope>NUCLEOTIDE SEQUENCE [LARGE SCALE GENOMIC DNA]</scope>
    <source>
        <strain evidence="4">RBG_16_55_9</strain>
    </source>
</reference>
<dbReference type="PANTHER" id="PTHR30404:SF0">
    <property type="entry name" value="N-ACETYLMURAMOYL-L-ALANINE AMIDASE AMIC"/>
    <property type="match status" value="1"/>
</dbReference>
<evidence type="ECO:0000256" key="1">
    <source>
        <dbReference type="ARBA" id="ARBA00022801"/>
    </source>
</evidence>
<dbReference type="SUPFAM" id="SSF53187">
    <property type="entry name" value="Zn-dependent exopeptidases"/>
    <property type="match status" value="1"/>
</dbReference>
<feature type="domain" description="MurNAc-LAA" evidence="2">
    <location>
        <begin position="96"/>
        <end position="213"/>
    </location>
</feature>
<evidence type="ECO:0000313" key="4">
    <source>
        <dbReference type="Proteomes" id="UP000179157"/>
    </source>
</evidence>
<dbReference type="Proteomes" id="UP000179157">
    <property type="component" value="Unassembled WGS sequence"/>
</dbReference>
<proteinExistence type="predicted"/>
<dbReference type="InterPro" id="IPR050695">
    <property type="entry name" value="N-acetylmuramoyl_amidase_3"/>
</dbReference>
<comment type="caution">
    <text evidence="3">The sequence shown here is derived from an EMBL/GenBank/DDBJ whole genome shotgun (WGS) entry which is preliminary data.</text>
</comment>
<dbReference type="PANTHER" id="PTHR30404">
    <property type="entry name" value="N-ACETYLMURAMOYL-L-ALANINE AMIDASE"/>
    <property type="match status" value="1"/>
</dbReference>
<dbReference type="GO" id="GO:0030288">
    <property type="term" value="C:outer membrane-bounded periplasmic space"/>
    <property type="evidence" value="ECO:0007669"/>
    <property type="project" value="TreeGrafter"/>
</dbReference>
<dbReference type="InterPro" id="IPR002508">
    <property type="entry name" value="MurNAc-LAA_cat"/>
</dbReference>
<name>A0A1F5UVQ8_FRAXR</name>
<protein>
    <recommendedName>
        <fullName evidence="2">MurNAc-LAA domain-containing protein</fullName>
    </recommendedName>
</protein>
<evidence type="ECO:0000313" key="3">
    <source>
        <dbReference type="EMBL" id="OGF55246.1"/>
    </source>
</evidence>
<keyword evidence="1" id="KW-0378">Hydrolase</keyword>
<dbReference type="STRING" id="1817864.A2Z21_00385"/>
<organism evidence="3 4">
    <name type="scientific">Fraserbacteria sp. (strain RBG_16_55_9)</name>
    <dbReference type="NCBI Taxonomy" id="1817864"/>
    <lineage>
        <taxon>Bacteria</taxon>
        <taxon>Candidatus Fraseribacteriota</taxon>
    </lineage>
</organism>
<accession>A0A1F5UVQ8</accession>
<dbReference type="CDD" id="cd02696">
    <property type="entry name" value="MurNAc-LAA"/>
    <property type="match status" value="1"/>
</dbReference>
<sequence>MRHLRGALFVFLCLVTSFTLIAFAALEGRSDPQWLVVIDAGHGGVDPGAHGPNGVREKQINLEIARILEILALGDPDIKVVLTRRSDQTLPLKTRTDLANRLKAALYVSIHSNAHNDSRVEGIETLVADSPEHPMYSRSLQLAQMIQQQIMARLSPIGIPSRGVKRQPLYIRWAQMPSVIVESGFVTNPKGEERLQSPWYQVQIAQAVLAGIKAYLKSH</sequence>
<evidence type="ECO:0000259" key="2">
    <source>
        <dbReference type="SMART" id="SM00646"/>
    </source>
</evidence>
<dbReference type="GO" id="GO:0009253">
    <property type="term" value="P:peptidoglycan catabolic process"/>
    <property type="evidence" value="ECO:0007669"/>
    <property type="project" value="InterPro"/>
</dbReference>
<dbReference type="Pfam" id="PF01520">
    <property type="entry name" value="Amidase_3"/>
    <property type="match status" value="1"/>
</dbReference>